<feature type="transmembrane region" description="Helical" evidence="2">
    <location>
        <begin position="12"/>
        <end position="32"/>
    </location>
</feature>
<feature type="transmembrane region" description="Helical" evidence="2">
    <location>
        <begin position="68"/>
        <end position="90"/>
    </location>
</feature>
<evidence type="ECO:0000313" key="4">
    <source>
        <dbReference type="Proteomes" id="UP000886841"/>
    </source>
</evidence>
<dbReference type="Pfam" id="PF09578">
    <property type="entry name" value="Spore_YabQ"/>
    <property type="match status" value="1"/>
</dbReference>
<reference evidence="3" key="2">
    <citation type="journal article" date="2021" name="PeerJ">
        <title>Extensive microbial diversity within the chicken gut microbiome revealed by metagenomics and culture.</title>
        <authorList>
            <person name="Gilroy R."/>
            <person name="Ravi A."/>
            <person name="Getino M."/>
            <person name="Pursley I."/>
            <person name="Horton D.L."/>
            <person name="Alikhan N.F."/>
            <person name="Baker D."/>
            <person name="Gharbi K."/>
            <person name="Hall N."/>
            <person name="Watson M."/>
            <person name="Adriaenssens E.M."/>
            <person name="Foster-Nyarko E."/>
            <person name="Jarju S."/>
            <person name="Secka A."/>
            <person name="Antonio M."/>
            <person name="Oren A."/>
            <person name="Chaudhuri R.R."/>
            <person name="La Ragione R."/>
            <person name="Hildebrand F."/>
            <person name="Pallen M.J."/>
        </authorList>
    </citation>
    <scope>NUCLEOTIDE SEQUENCE</scope>
    <source>
        <strain evidence="3">ChiSxjej1B13-7041</strain>
    </source>
</reference>
<dbReference type="AlphaFoldDB" id="A0A9D1JG16"/>
<dbReference type="NCBIfam" id="TIGR02893">
    <property type="entry name" value="spore_yabQ"/>
    <property type="match status" value="1"/>
</dbReference>
<evidence type="ECO:0000256" key="2">
    <source>
        <dbReference type="SAM" id="Phobius"/>
    </source>
</evidence>
<evidence type="ECO:0000313" key="3">
    <source>
        <dbReference type="EMBL" id="HIR92787.1"/>
    </source>
</evidence>
<accession>A0A9D1JG16</accession>
<reference evidence="3" key="1">
    <citation type="submission" date="2020-10" db="EMBL/GenBank/DDBJ databases">
        <authorList>
            <person name="Gilroy R."/>
        </authorList>
    </citation>
    <scope>NUCLEOTIDE SEQUENCE</scope>
    <source>
        <strain evidence="3">ChiSxjej1B13-7041</strain>
    </source>
</reference>
<feature type="transmembrane region" description="Helical" evidence="2">
    <location>
        <begin position="44"/>
        <end position="62"/>
    </location>
</feature>
<proteinExistence type="predicted"/>
<sequence>MNRELLLFARALWYGAAMLAVYDCLRILRRVISHKGWVTGLEDILYWAGSSLFIFTGLYRQNSGVLRGYFFVGMALGMVVYSWALSPYFVKGASYLLNRLKEILKIPGKAAKKVIKRLKSAALRGKLSMSRFICRKAPKGERKDGWNGKKSRKVRKPEGGRQQPPE</sequence>
<keyword evidence="2" id="KW-0812">Transmembrane</keyword>
<dbReference type="Proteomes" id="UP000886841">
    <property type="component" value="Unassembled WGS sequence"/>
</dbReference>
<evidence type="ECO:0000256" key="1">
    <source>
        <dbReference type="SAM" id="MobiDB-lite"/>
    </source>
</evidence>
<keyword evidence="2" id="KW-0472">Membrane</keyword>
<feature type="region of interest" description="Disordered" evidence="1">
    <location>
        <begin position="136"/>
        <end position="166"/>
    </location>
</feature>
<comment type="caution">
    <text evidence="3">The sequence shown here is derived from an EMBL/GenBank/DDBJ whole genome shotgun (WGS) entry which is preliminary data.</text>
</comment>
<feature type="compositionally biased region" description="Basic and acidic residues" evidence="1">
    <location>
        <begin position="138"/>
        <end position="147"/>
    </location>
</feature>
<dbReference type="EMBL" id="DVHU01000045">
    <property type="protein sequence ID" value="HIR92787.1"/>
    <property type="molecule type" value="Genomic_DNA"/>
</dbReference>
<protein>
    <submittedName>
        <fullName evidence="3">Spore cortex biosynthesis protein YabQ</fullName>
    </submittedName>
</protein>
<keyword evidence="2" id="KW-1133">Transmembrane helix</keyword>
<name>A0A9D1JG16_9FIRM</name>
<gene>
    <name evidence="3" type="ORF">IAB98_05145</name>
</gene>
<organism evidence="3 4">
    <name type="scientific">Candidatus Egerieimonas intestinavium</name>
    <dbReference type="NCBI Taxonomy" id="2840777"/>
    <lineage>
        <taxon>Bacteria</taxon>
        <taxon>Bacillati</taxon>
        <taxon>Bacillota</taxon>
        <taxon>Clostridia</taxon>
        <taxon>Lachnospirales</taxon>
        <taxon>Lachnospiraceae</taxon>
        <taxon>Lachnospiraceae incertae sedis</taxon>
        <taxon>Candidatus Egerieimonas</taxon>
    </lineage>
</organism>
<dbReference type="InterPro" id="IPR019074">
    <property type="entry name" value="YabQ"/>
</dbReference>